<dbReference type="Pfam" id="PF07275">
    <property type="entry name" value="ArdA"/>
    <property type="match status" value="1"/>
</dbReference>
<evidence type="ECO:0000313" key="1">
    <source>
        <dbReference type="EMBL" id="MBK6088394.1"/>
    </source>
</evidence>
<comment type="caution">
    <text evidence="1">The sequence shown here is derived from an EMBL/GenBank/DDBJ whole genome shotgun (WGS) entry which is preliminary data.</text>
</comment>
<reference evidence="1" key="1">
    <citation type="submission" date="2021-01" db="EMBL/GenBank/DDBJ databases">
        <title>Genome public.</title>
        <authorList>
            <person name="Liu C."/>
            <person name="Sun Q."/>
        </authorList>
    </citation>
    <scope>NUCLEOTIDE SEQUENCE</scope>
    <source>
        <strain evidence="1">M6</strain>
    </source>
</reference>
<proteinExistence type="predicted"/>
<dbReference type="InterPro" id="IPR009899">
    <property type="entry name" value="ArdA"/>
</dbReference>
<protein>
    <submittedName>
        <fullName evidence="1">Antirestriction protein ArdA</fullName>
    </submittedName>
</protein>
<accession>A0A934U2Q1</accession>
<dbReference type="RefSeq" id="WP_201427296.1">
    <property type="nucleotide sequence ID" value="NZ_JAEQMG010000054.1"/>
</dbReference>
<sequence>MINLTFNIHRYALLTDVSSPASIGRKYILSTQGCIPADDSDDKMYENIGKQLIEEGKFKLTEYGILVVNDTPFEKVYDGLNFPEYHYYDSFLAVDLEHEGKKEFVAIAEDPESLNTAAERLGVESPEDCDVTINSYHVDMEPIIPAFQQILEVEGVIKLSQLASELANEKMDWAKLRAVADYSEVRSAKNLNIIADRLDEFVYIPKANDEDDVGRYYVNDYKDGNVYSLCIDMEEYFDFQAFGEYMMEEYHGKFIEDGYVCVSDYGCGEFLDELEDEPEYDQGEGVIMT</sequence>
<keyword evidence="2" id="KW-1185">Reference proteome</keyword>
<gene>
    <name evidence="1" type="ORF">JKK62_06930</name>
</gene>
<name>A0A934U2Q1_9FIRM</name>
<evidence type="ECO:0000313" key="2">
    <source>
        <dbReference type="Proteomes" id="UP000633365"/>
    </source>
</evidence>
<organism evidence="1 2">
    <name type="scientific">Ruminococcus difficilis</name>
    <dbReference type="NCBI Taxonomy" id="2763069"/>
    <lineage>
        <taxon>Bacteria</taxon>
        <taxon>Bacillati</taxon>
        <taxon>Bacillota</taxon>
        <taxon>Clostridia</taxon>
        <taxon>Eubacteriales</taxon>
        <taxon>Oscillospiraceae</taxon>
        <taxon>Ruminococcus</taxon>
    </lineage>
</organism>
<dbReference type="Proteomes" id="UP000633365">
    <property type="component" value="Unassembled WGS sequence"/>
</dbReference>
<dbReference type="AlphaFoldDB" id="A0A934U2Q1"/>
<dbReference type="EMBL" id="JAEQMG010000054">
    <property type="protein sequence ID" value="MBK6088394.1"/>
    <property type="molecule type" value="Genomic_DNA"/>
</dbReference>